<organism evidence="2 3">
    <name type="scientific">Bacillus carboniphilus</name>
    <dbReference type="NCBI Taxonomy" id="86663"/>
    <lineage>
        <taxon>Bacteria</taxon>
        <taxon>Bacillati</taxon>
        <taxon>Bacillota</taxon>
        <taxon>Bacilli</taxon>
        <taxon>Bacillales</taxon>
        <taxon>Bacillaceae</taxon>
        <taxon>Bacillus</taxon>
    </lineage>
</organism>
<gene>
    <name evidence="2" type="ORF">LC087_18540</name>
</gene>
<dbReference type="PANTHER" id="PTHR43031">
    <property type="entry name" value="FAD-DEPENDENT OXIDOREDUCTASE"/>
    <property type="match status" value="1"/>
</dbReference>
<dbReference type="Proteomes" id="UP001197974">
    <property type="component" value="Chromosome"/>
</dbReference>
<proteinExistence type="predicted"/>
<dbReference type="Pfam" id="PF01206">
    <property type="entry name" value="TusA"/>
    <property type="match status" value="1"/>
</dbReference>
<sequence>MNSIKSDQLLDAKGLACPMPLVKTKKAIDQLQPGQVLEIQTTDVGSKADFQAWAKSAGHQYLGIREGGNVLTHFLRKKPNEQTNDSRHPHVIRNEEFEKKVEMNPDIFVLDVREPGEYERGHIPQALSIPLGELENRFNELNNQDQLYVVCQSGNRSNHACKILTNKGFEHVVNVVPGMSGWNGKVVFSK</sequence>
<dbReference type="SMART" id="SM00450">
    <property type="entry name" value="RHOD"/>
    <property type="match status" value="1"/>
</dbReference>
<accession>A0ABY9JTE3</accession>
<evidence type="ECO:0000313" key="2">
    <source>
        <dbReference type="EMBL" id="WLR42649.1"/>
    </source>
</evidence>
<dbReference type="Gene3D" id="3.40.250.10">
    <property type="entry name" value="Rhodanese-like domain"/>
    <property type="match status" value="1"/>
</dbReference>
<dbReference type="InterPro" id="IPR001763">
    <property type="entry name" value="Rhodanese-like_dom"/>
</dbReference>
<dbReference type="RefSeq" id="WP_226542385.1">
    <property type="nucleotide sequence ID" value="NZ_CP129013.1"/>
</dbReference>
<protein>
    <submittedName>
        <fullName evidence="2">Sulfurtransferase TusA family protein</fullName>
    </submittedName>
</protein>
<dbReference type="EMBL" id="CP129013">
    <property type="protein sequence ID" value="WLR42649.1"/>
    <property type="molecule type" value="Genomic_DNA"/>
</dbReference>
<name>A0ABY9JTE3_9BACI</name>
<dbReference type="CDD" id="cd00291">
    <property type="entry name" value="SirA_YedF_YeeD"/>
    <property type="match status" value="1"/>
</dbReference>
<evidence type="ECO:0000259" key="1">
    <source>
        <dbReference type="PROSITE" id="PS50206"/>
    </source>
</evidence>
<dbReference type="InterPro" id="IPR036873">
    <property type="entry name" value="Rhodanese-like_dom_sf"/>
</dbReference>
<dbReference type="PROSITE" id="PS01148">
    <property type="entry name" value="UPF0033"/>
    <property type="match status" value="1"/>
</dbReference>
<keyword evidence="3" id="KW-1185">Reference proteome</keyword>
<dbReference type="InterPro" id="IPR036868">
    <property type="entry name" value="TusA-like_sf"/>
</dbReference>
<feature type="domain" description="Rhodanese" evidence="1">
    <location>
        <begin position="103"/>
        <end position="187"/>
    </location>
</feature>
<dbReference type="SUPFAM" id="SSF52821">
    <property type="entry name" value="Rhodanese/Cell cycle control phosphatase"/>
    <property type="match status" value="1"/>
</dbReference>
<evidence type="ECO:0000313" key="3">
    <source>
        <dbReference type="Proteomes" id="UP001197974"/>
    </source>
</evidence>
<dbReference type="InterPro" id="IPR001455">
    <property type="entry name" value="TusA-like"/>
</dbReference>
<dbReference type="Pfam" id="PF00581">
    <property type="entry name" value="Rhodanese"/>
    <property type="match status" value="1"/>
</dbReference>
<dbReference type="SUPFAM" id="SSF64307">
    <property type="entry name" value="SirA-like"/>
    <property type="match status" value="1"/>
</dbReference>
<dbReference type="InterPro" id="IPR050229">
    <property type="entry name" value="GlpE_sulfurtransferase"/>
</dbReference>
<dbReference type="PROSITE" id="PS50206">
    <property type="entry name" value="RHODANESE_3"/>
    <property type="match status" value="1"/>
</dbReference>
<reference evidence="2 3" key="1">
    <citation type="submission" date="2023-06" db="EMBL/GenBank/DDBJ databases">
        <title>Five Gram-positive bacteria isolated from mangrove sediments in Shenzhen, Guangdong, China.</title>
        <authorList>
            <person name="Yu S."/>
            <person name="Zheng W."/>
            <person name="Huang Y."/>
        </authorList>
    </citation>
    <scope>NUCLEOTIDE SEQUENCE [LARGE SCALE GENOMIC DNA]</scope>
    <source>
        <strain evidence="2 3">SaN35-3</strain>
    </source>
</reference>
<dbReference type="CDD" id="cd00158">
    <property type="entry name" value="RHOD"/>
    <property type="match status" value="1"/>
</dbReference>
<dbReference type="PANTHER" id="PTHR43031:SF17">
    <property type="entry name" value="SULFURTRANSFERASE YTWF-RELATED"/>
    <property type="match status" value="1"/>
</dbReference>
<dbReference type="Gene3D" id="3.30.110.40">
    <property type="entry name" value="TusA-like domain"/>
    <property type="match status" value="1"/>
</dbReference>